<keyword evidence="6" id="KW-0479">Metal-binding</keyword>
<keyword evidence="8" id="KW-0460">Magnesium</keyword>
<accession>A0A9X3ELP0</accession>
<name>A0A9X3ELP0_9BACT</name>
<keyword evidence="12" id="KW-0812">Transmembrane</keyword>
<evidence type="ECO:0000256" key="3">
    <source>
        <dbReference type="ARBA" id="ARBA00016337"/>
    </source>
</evidence>
<evidence type="ECO:0000313" key="13">
    <source>
        <dbReference type="EMBL" id="MCY1005971.1"/>
    </source>
</evidence>
<protein>
    <recommendedName>
        <fullName evidence="3">FAD:protein FMN transferase</fullName>
        <ecNumber evidence="2">2.7.1.180</ecNumber>
    </recommendedName>
    <alternativeName>
        <fullName evidence="9">Flavin transferase</fullName>
    </alternativeName>
</protein>
<keyword evidence="5 13" id="KW-0808">Transferase</keyword>
<evidence type="ECO:0000256" key="2">
    <source>
        <dbReference type="ARBA" id="ARBA00011955"/>
    </source>
</evidence>
<dbReference type="InterPro" id="IPR024932">
    <property type="entry name" value="ApbE"/>
</dbReference>
<dbReference type="GO" id="GO:0016740">
    <property type="term" value="F:transferase activity"/>
    <property type="evidence" value="ECO:0007669"/>
    <property type="project" value="UniProtKB-KW"/>
</dbReference>
<keyword evidence="7" id="KW-0274">FAD</keyword>
<evidence type="ECO:0000256" key="9">
    <source>
        <dbReference type="ARBA" id="ARBA00031306"/>
    </source>
</evidence>
<evidence type="ECO:0000313" key="14">
    <source>
        <dbReference type="Proteomes" id="UP001150924"/>
    </source>
</evidence>
<evidence type="ECO:0000256" key="8">
    <source>
        <dbReference type="ARBA" id="ARBA00022842"/>
    </source>
</evidence>
<dbReference type="RefSeq" id="WP_267767922.1">
    <property type="nucleotide sequence ID" value="NZ_JAPNKE010000002.1"/>
</dbReference>
<keyword evidence="12" id="KW-1133">Transmembrane helix</keyword>
<organism evidence="13 14">
    <name type="scientific">Nannocystis pusilla</name>
    <dbReference type="NCBI Taxonomy" id="889268"/>
    <lineage>
        <taxon>Bacteria</taxon>
        <taxon>Pseudomonadati</taxon>
        <taxon>Myxococcota</taxon>
        <taxon>Polyangia</taxon>
        <taxon>Nannocystales</taxon>
        <taxon>Nannocystaceae</taxon>
        <taxon>Nannocystis</taxon>
    </lineage>
</organism>
<evidence type="ECO:0000256" key="11">
    <source>
        <dbReference type="SAM" id="MobiDB-lite"/>
    </source>
</evidence>
<keyword evidence="12" id="KW-0472">Membrane</keyword>
<evidence type="ECO:0000256" key="5">
    <source>
        <dbReference type="ARBA" id="ARBA00022679"/>
    </source>
</evidence>
<dbReference type="Gene3D" id="3.10.520.10">
    <property type="entry name" value="ApbE-like domains"/>
    <property type="match status" value="1"/>
</dbReference>
<comment type="catalytic activity">
    <reaction evidence="10">
        <text>L-threonyl-[protein] + FAD = FMN-L-threonyl-[protein] + AMP + H(+)</text>
        <dbReference type="Rhea" id="RHEA:36847"/>
        <dbReference type="Rhea" id="RHEA-COMP:11060"/>
        <dbReference type="Rhea" id="RHEA-COMP:11061"/>
        <dbReference type="ChEBI" id="CHEBI:15378"/>
        <dbReference type="ChEBI" id="CHEBI:30013"/>
        <dbReference type="ChEBI" id="CHEBI:57692"/>
        <dbReference type="ChEBI" id="CHEBI:74257"/>
        <dbReference type="ChEBI" id="CHEBI:456215"/>
        <dbReference type="EC" id="2.7.1.180"/>
    </reaction>
</comment>
<proteinExistence type="predicted"/>
<dbReference type="PANTHER" id="PTHR30040:SF2">
    <property type="entry name" value="FAD:PROTEIN FMN TRANSFERASE"/>
    <property type="match status" value="1"/>
</dbReference>
<dbReference type="EMBL" id="JAPNKE010000002">
    <property type="protein sequence ID" value="MCY1005971.1"/>
    <property type="molecule type" value="Genomic_DNA"/>
</dbReference>
<feature type="region of interest" description="Disordered" evidence="11">
    <location>
        <begin position="291"/>
        <end position="315"/>
    </location>
</feature>
<evidence type="ECO:0000256" key="6">
    <source>
        <dbReference type="ARBA" id="ARBA00022723"/>
    </source>
</evidence>
<keyword evidence="14" id="KW-1185">Reference proteome</keyword>
<gene>
    <name evidence="13" type="ORF">OV079_10415</name>
</gene>
<dbReference type="PANTHER" id="PTHR30040">
    <property type="entry name" value="THIAMINE BIOSYNTHESIS LIPOPROTEIN APBE"/>
    <property type="match status" value="1"/>
</dbReference>
<comment type="cofactor">
    <cofactor evidence="1">
        <name>Mg(2+)</name>
        <dbReference type="ChEBI" id="CHEBI:18420"/>
    </cofactor>
</comment>
<dbReference type="SUPFAM" id="SSF143631">
    <property type="entry name" value="ApbE-like"/>
    <property type="match status" value="1"/>
</dbReference>
<sequence>MHVLSGPTMGTTWRVTVVHEGRDVAPILPMIEAELAQIDREMSTWRDDSAISEFNRRADTSAFPAPAALVEVVAQANEVSERSGGAFDVTVSPLVDAWGFGRDKTASPPTDEQFAALRAQVGWQSLHADRSANTLRKDKPGLTITLSAIAPGYAADVLSDRLVELGFGRHLVDVGGEFRARGDGPEGPWRLGIERPDGAVDERVVQEVVPLRDAALATSGDYRNYREEAGRRISHTIDPRSGRPIDHKLASVTVIHRTAALADAYATALNVLGPEDGFALAERESCRPCSSCATAPASPRAPRRPSRPCARGLRPPTSIPDMPTILLTIAVLGAVMLGMAVGAIFAGKALKGSCGGLANGNCGCTDAQRRDCSTKQAA</sequence>
<dbReference type="GO" id="GO:0046872">
    <property type="term" value="F:metal ion binding"/>
    <property type="evidence" value="ECO:0007669"/>
    <property type="project" value="UniProtKB-KW"/>
</dbReference>
<comment type="caution">
    <text evidence="13">The sequence shown here is derived from an EMBL/GenBank/DDBJ whole genome shotgun (WGS) entry which is preliminary data.</text>
</comment>
<keyword evidence="4" id="KW-0285">Flavoprotein</keyword>
<dbReference type="EC" id="2.7.1.180" evidence="2"/>
<evidence type="ECO:0000256" key="10">
    <source>
        <dbReference type="ARBA" id="ARBA00048540"/>
    </source>
</evidence>
<dbReference type="Pfam" id="PF02424">
    <property type="entry name" value="ApbE"/>
    <property type="match status" value="1"/>
</dbReference>
<dbReference type="Proteomes" id="UP001150924">
    <property type="component" value="Unassembled WGS sequence"/>
</dbReference>
<evidence type="ECO:0000256" key="4">
    <source>
        <dbReference type="ARBA" id="ARBA00022630"/>
    </source>
</evidence>
<feature type="compositionally biased region" description="Low complexity" evidence="11">
    <location>
        <begin position="291"/>
        <end position="300"/>
    </location>
</feature>
<feature type="transmembrane region" description="Helical" evidence="12">
    <location>
        <begin position="325"/>
        <end position="346"/>
    </location>
</feature>
<dbReference type="InterPro" id="IPR003374">
    <property type="entry name" value="ApbE-like_sf"/>
</dbReference>
<evidence type="ECO:0000256" key="7">
    <source>
        <dbReference type="ARBA" id="ARBA00022827"/>
    </source>
</evidence>
<evidence type="ECO:0000256" key="1">
    <source>
        <dbReference type="ARBA" id="ARBA00001946"/>
    </source>
</evidence>
<reference evidence="13" key="1">
    <citation type="submission" date="2022-11" db="EMBL/GenBank/DDBJ databases">
        <title>Minimal conservation of predation-associated metabolite biosynthetic gene clusters underscores biosynthetic potential of Myxococcota including descriptions for ten novel species: Archangium lansinium sp. nov., Myxococcus landrumus sp. nov., Nannocystis bai.</title>
        <authorList>
            <person name="Ahearne A."/>
            <person name="Stevens C."/>
            <person name="Phillips K."/>
        </authorList>
    </citation>
    <scope>NUCLEOTIDE SEQUENCE</scope>
    <source>
        <strain evidence="13">Na p29</strain>
    </source>
</reference>
<dbReference type="AlphaFoldDB" id="A0A9X3ELP0"/>
<evidence type="ECO:0000256" key="12">
    <source>
        <dbReference type="SAM" id="Phobius"/>
    </source>
</evidence>